<reference evidence="5" key="1">
    <citation type="journal article" date="2015" name="Proc. Natl. Acad. Sci. U.S.A.">
        <title>Genome sequencing of adzuki bean (Vigna angularis) provides insight into high starch and low fat accumulation and domestication.</title>
        <authorList>
            <person name="Yang K."/>
            <person name="Tian Z."/>
            <person name="Chen C."/>
            <person name="Luo L."/>
            <person name="Zhao B."/>
            <person name="Wang Z."/>
            <person name="Yu L."/>
            <person name="Li Y."/>
            <person name="Sun Y."/>
            <person name="Li W."/>
            <person name="Chen Y."/>
            <person name="Li Y."/>
            <person name="Zhang Y."/>
            <person name="Ai D."/>
            <person name="Zhao J."/>
            <person name="Shang C."/>
            <person name="Ma Y."/>
            <person name="Wu B."/>
            <person name="Wang M."/>
            <person name="Gao L."/>
            <person name="Sun D."/>
            <person name="Zhang P."/>
            <person name="Guo F."/>
            <person name="Wang W."/>
            <person name="Li Y."/>
            <person name="Wang J."/>
            <person name="Varshney R.K."/>
            <person name="Wang J."/>
            <person name="Ling H.Q."/>
            <person name="Wan P."/>
        </authorList>
    </citation>
    <scope>NUCLEOTIDE SEQUENCE</scope>
    <source>
        <strain evidence="5">cv. Jingnong 6</strain>
    </source>
</reference>
<feature type="domain" description="CTP synthase N-terminal" evidence="3">
    <location>
        <begin position="601"/>
        <end position="627"/>
    </location>
</feature>
<name>A0A0L9ULZ3_PHAAN</name>
<dbReference type="InterPro" id="IPR027417">
    <property type="entry name" value="P-loop_NTPase"/>
</dbReference>
<accession>A0A0L9ULZ3</accession>
<dbReference type="AlphaFoldDB" id="A0A0L9ULZ3"/>
<feature type="region of interest" description="Disordered" evidence="1">
    <location>
        <begin position="131"/>
        <end position="150"/>
    </location>
</feature>
<evidence type="ECO:0000259" key="3">
    <source>
        <dbReference type="Pfam" id="PF06418"/>
    </source>
</evidence>
<organism evidence="4 5">
    <name type="scientific">Phaseolus angularis</name>
    <name type="common">Azuki bean</name>
    <name type="synonym">Vigna angularis</name>
    <dbReference type="NCBI Taxonomy" id="3914"/>
    <lineage>
        <taxon>Eukaryota</taxon>
        <taxon>Viridiplantae</taxon>
        <taxon>Streptophyta</taxon>
        <taxon>Embryophyta</taxon>
        <taxon>Tracheophyta</taxon>
        <taxon>Spermatophyta</taxon>
        <taxon>Magnoliopsida</taxon>
        <taxon>eudicotyledons</taxon>
        <taxon>Gunneridae</taxon>
        <taxon>Pentapetalae</taxon>
        <taxon>rosids</taxon>
        <taxon>fabids</taxon>
        <taxon>Fabales</taxon>
        <taxon>Fabaceae</taxon>
        <taxon>Papilionoideae</taxon>
        <taxon>50 kb inversion clade</taxon>
        <taxon>NPAAA clade</taxon>
        <taxon>indigoferoid/millettioid clade</taxon>
        <taxon>Phaseoleae</taxon>
        <taxon>Vigna</taxon>
    </lineage>
</organism>
<dbReference type="GO" id="GO:0003883">
    <property type="term" value="F:CTP synthase activity"/>
    <property type="evidence" value="ECO:0007669"/>
    <property type="project" value="InterPro"/>
</dbReference>
<feature type="transmembrane region" description="Helical" evidence="2">
    <location>
        <begin position="532"/>
        <end position="553"/>
    </location>
</feature>
<evidence type="ECO:0000313" key="5">
    <source>
        <dbReference type="Proteomes" id="UP000053144"/>
    </source>
</evidence>
<dbReference type="GO" id="GO:0019856">
    <property type="term" value="P:pyrimidine nucleobase biosynthetic process"/>
    <property type="evidence" value="ECO:0007669"/>
    <property type="project" value="TreeGrafter"/>
</dbReference>
<dbReference type="Pfam" id="PF06418">
    <property type="entry name" value="CTP_synth_N"/>
    <property type="match status" value="1"/>
</dbReference>
<dbReference type="Gene3D" id="3.40.50.300">
    <property type="entry name" value="P-loop containing nucleotide triphosphate hydrolases"/>
    <property type="match status" value="1"/>
</dbReference>
<keyword evidence="2" id="KW-1133">Transmembrane helix</keyword>
<dbReference type="InterPro" id="IPR004468">
    <property type="entry name" value="CTP_synthase"/>
</dbReference>
<keyword evidence="2" id="KW-0812">Transmembrane</keyword>
<dbReference type="PANTHER" id="PTHR11550">
    <property type="entry name" value="CTP SYNTHASE"/>
    <property type="match status" value="1"/>
</dbReference>
<dbReference type="PANTHER" id="PTHR11550:SF0">
    <property type="entry name" value="CTP SYNTHASE-RELATED"/>
    <property type="match status" value="1"/>
</dbReference>
<evidence type="ECO:0000313" key="4">
    <source>
        <dbReference type="EMBL" id="KOM43721.1"/>
    </source>
</evidence>
<dbReference type="Proteomes" id="UP000053144">
    <property type="component" value="Chromosome 5"/>
</dbReference>
<dbReference type="STRING" id="3914.A0A0L9ULZ3"/>
<protein>
    <recommendedName>
        <fullName evidence="3">CTP synthase N-terminal domain-containing protein</fullName>
    </recommendedName>
</protein>
<gene>
    <name evidence="4" type="ORF">LR48_Vigan05g132600</name>
</gene>
<feature type="compositionally biased region" description="Polar residues" evidence="1">
    <location>
        <begin position="131"/>
        <end position="140"/>
    </location>
</feature>
<dbReference type="Gramene" id="KOM43721">
    <property type="protein sequence ID" value="KOM43721"/>
    <property type="gene ID" value="LR48_Vigan05g132600"/>
</dbReference>
<dbReference type="GO" id="GO:0042802">
    <property type="term" value="F:identical protein binding"/>
    <property type="evidence" value="ECO:0007669"/>
    <property type="project" value="TreeGrafter"/>
</dbReference>
<feature type="transmembrane region" description="Helical" evidence="2">
    <location>
        <begin position="489"/>
        <end position="506"/>
    </location>
</feature>
<dbReference type="GO" id="GO:0006241">
    <property type="term" value="P:CTP biosynthetic process"/>
    <property type="evidence" value="ECO:0007669"/>
    <property type="project" value="TreeGrafter"/>
</dbReference>
<dbReference type="EMBL" id="CM003375">
    <property type="protein sequence ID" value="KOM43721.1"/>
    <property type="molecule type" value="Genomic_DNA"/>
</dbReference>
<dbReference type="SUPFAM" id="SSF52540">
    <property type="entry name" value="P-loop containing nucleoside triphosphate hydrolases"/>
    <property type="match status" value="1"/>
</dbReference>
<sequence length="727" mass="81407">MFDLTCRSVSIARQCTNTSAPTFGHTHDRSPDVRHLGLNHSTLRPPWPLAIWPPWRSTIRPPERSTFRPFGLICSNIQPRTRSAVGLNDVRPLGLHPFASVVRRFAPKQIQHSFSRALGLKRPTLSLTNSASTARPSIATTAPPCDPIDVRPPALDNARQSLYERSSSRPFDLLIVSNRSTISVRAFKQSAVRPPYCFRPLDNLCERTFKQSIVRPPFGFNRSTIPVNERSSSRPFGLLLVSTARQSMYERSNSRPFGLNGIRPLISSARQCTTIHAYERSSSWPFGLKAIRPLISSARQCTTISVRAFKQSAVRPPYCFQLLDNPCERTFKQSTVRPPFGFNRSTIPVYERSSSRPFGLKDISFLSSLSLSFLSSALRLIPLTRISRHLCHQPHHFQRFSHVVERIPSVAVTLGGLISFPLAHSREHFHFSHQRASLSFLSISVSWRLPSRETSPRRTAFIITASLLHSQNHLYFLYPSFSTESFIELNPLLGFLLLFTIFVRFHRLKPCFHNQKPFPPIQLRFTPINRSIIGFLLLLGFLSSLILCFLFFFDFLSYFHCVFSLEEASRIRVTPTVIFSKLLRGFASRLQSSSQSRSSNHPYLNTDAGTMSPFEHGEVFVLDDGGEGNPCDTYLCLDSVGTSACCSGASDVALHDTLIVAAEPNLKESTARKKIYDRCDETVRIAMVGKYTGLSDAYLSVLKGADGVLVPGSFGDGGVQGLAAKYA</sequence>
<evidence type="ECO:0000256" key="2">
    <source>
        <dbReference type="SAM" id="Phobius"/>
    </source>
</evidence>
<keyword evidence="2" id="KW-0472">Membrane</keyword>
<dbReference type="InterPro" id="IPR017456">
    <property type="entry name" value="CTP_synthase_N"/>
</dbReference>
<proteinExistence type="predicted"/>
<evidence type="ECO:0000256" key="1">
    <source>
        <dbReference type="SAM" id="MobiDB-lite"/>
    </source>
</evidence>